<feature type="region of interest" description="Disordered" evidence="2">
    <location>
        <begin position="614"/>
        <end position="642"/>
    </location>
</feature>
<feature type="region of interest" description="Disordered" evidence="2">
    <location>
        <begin position="1"/>
        <end position="29"/>
    </location>
</feature>
<dbReference type="AlphaFoldDB" id="A0AAV2U1D9"/>
<reference evidence="3" key="1">
    <citation type="submission" date="2024-06" db="EMBL/GenBank/DDBJ databases">
        <authorList>
            <person name="Liu X."/>
            <person name="Lenzi L."/>
            <person name="Haldenby T S."/>
            <person name="Uol C."/>
        </authorList>
    </citation>
    <scope>NUCLEOTIDE SEQUENCE</scope>
</reference>
<evidence type="ECO:0000313" key="4">
    <source>
        <dbReference type="Proteomes" id="UP001497525"/>
    </source>
</evidence>
<name>A0AAV2U1D9_CALDB</name>
<dbReference type="Proteomes" id="UP001497525">
    <property type="component" value="Unassembled WGS sequence"/>
</dbReference>
<proteinExistence type="predicted"/>
<evidence type="ECO:0000256" key="2">
    <source>
        <dbReference type="SAM" id="MobiDB-lite"/>
    </source>
</evidence>
<feature type="coiled-coil region" evidence="1">
    <location>
        <begin position="147"/>
        <end position="174"/>
    </location>
</feature>
<feature type="coiled-coil region" evidence="1">
    <location>
        <begin position="227"/>
        <end position="265"/>
    </location>
</feature>
<accession>A0AAV2U1D9</accession>
<feature type="compositionally biased region" description="Basic and acidic residues" evidence="2">
    <location>
        <begin position="987"/>
        <end position="1001"/>
    </location>
</feature>
<evidence type="ECO:0000256" key="1">
    <source>
        <dbReference type="SAM" id="Coils"/>
    </source>
</evidence>
<feature type="region of interest" description="Disordered" evidence="2">
    <location>
        <begin position="980"/>
        <end position="1003"/>
    </location>
</feature>
<keyword evidence="1" id="KW-0175">Coiled coil</keyword>
<comment type="caution">
    <text evidence="3">The sequence shown here is derived from an EMBL/GenBank/DDBJ whole genome shotgun (WGS) entry which is preliminary data.</text>
</comment>
<dbReference type="EMBL" id="CAXLJL010000933">
    <property type="protein sequence ID" value="CAL5141759.1"/>
    <property type="molecule type" value="Genomic_DNA"/>
</dbReference>
<feature type="region of interest" description="Disordered" evidence="2">
    <location>
        <begin position="788"/>
        <end position="810"/>
    </location>
</feature>
<evidence type="ECO:0000313" key="3">
    <source>
        <dbReference type="EMBL" id="CAL5141759.1"/>
    </source>
</evidence>
<organism evidence="3 4">
    <name type="scientific">Calicophoron daubneyi</name>
    <name type="common">Rumen fluke</name>
    <name type="synonym">Paramphistomum daubneyi</name>
    <dbReference type="NCBI Taxonomy" id="300641"/>
    <lineage>
        <taxon>Eukaryota</taxon>
        <taxon>Metazoa</taxon>
        <taxon>Spiralia</taxon>
        <taxon>Lophotrochozoa</taxon>
        <taxon>Platyhelminthes</taxon>
        <taxon>Trematoda</taxon>
        <taxon>Digenea</taxon>
        <taxon>Plagiorchiida</taxon>
        <taxon>Pronocephalata</taxon>
        <taxon>Paramphistomoidea</taxon>
        <taxon>Paramphistomidae</taxon>
        <taxon>Calicophoron</taxon>
    </lineage>
</organism>
<feature type="compositionally biased region" description="Polar residues" evidence="2">
    <location>
        <begin position="1044"/>
        <end position="1055"/>
    </location>
</feature>
<gene>
    <name evidence="3" type="ORF">CDAUBV1_LOCUS17078</name>
</gene>
<feature type="region of interest" description="Disordered" evidence="2">
    <location>
        <begin position="323"/>
        <end position="349"/>
    </location>
</feature>
<feature type="coiled-coil region" evidence="1">
    <location>
        <begin position="71"/>
        <end position="112"/>
    </location>
</feature>
<feature type="coiled-coil region" evidence="1">
    <location>
        <begin position="708"/>
        <end position="742"/>
    </location>
</feature>
<feature type="region of interest" description="Disordered" evidence="2">
    <location>
        <begin position="1036"/>
        <end position="1055"/>
    </location>
</feature>
<protein>
    <submittedName>
        <fullName evidence="3">Uncharacterized protein</fullName>
    </submittedName>
</protein>
<sequence>MEEKFQESDLEGTASHNSKDNELPVDKQNALDLLEMDSRGDAAEHKSRERTKMSLSNGIQLADDIFERTDQKELQVRLEEAHRQSENFRKDVMRLREERMEEQKELLRLVDEVRQQLKINENAEAVSPQNSPPYHADVKLNHLQDCVDQLLDTNADQERLMSELTARLESSNRQITRYTRGVEGGRAIVTSFRAKYALSLKKCSDSEDPAEVIGEMRDCLECLGQMNDAQSSQLRRLETQLNTKAREYRDEIEKMKEDHAQKIQDQYDKFHKEMLQTIHRAESAITEARSLSLQATSLRTRMEDEMKTKTGMIARLEAQLKEQAKSGKQTGVESRTALETALDKSEKQSAKLRCERDSAVSQHSVLAAKLAATEAYMAELEDRLSQQAAIHSLMKQQIEESNHKNSDLQRLTNSLIKAAKKLNKALGARLGVVIRKTCKISGEGGSKEGAVSALISQTVELTEQLLQDSRGLKHRRKSKDRLVREMMQEVEKLRTDFDSCHHNLETTRKSLANQTADLERVLSERDYYLELLNERTDELLTLKADYHRQIKENEKLNRAKSRLDELTQQVNLLDSPSKSCNIPVVSEELHRNRKYKRNHHEVRTGCEGRRNTQHFQATENPGKVSKESDHTSRRTKEDRECQPINSVPDCAAEKLRDFLTKFNRFTKARQYVKAAQRDLELAQSSIITKNSEGGQTLDKDFTRRTDEHRELRNRNQELTALLIQVSEQNQRLKEQLEESAIAYSRTTTKSPYSTTIQNDLSGAPKESTVAVISAEGVSGDKMDECSVAKSTSFAPPPPLNRAIDPTKKESIGDDMDDAAKELMQPALETKTTTHLISQAGVHPMAKYDVKLNGESTQGINQGFPISSKVYAPYSRAYQGEMASRVLEEGMPVNRTVLNTQETAFVSSYSSRTAIQQRTNHKQTCAGTTVVSLGERTPNPQMNEGLMSTVRSEHERNDEKSALPSNYRRLLHFDYQKLRSTFQEETDDNRRSPKQAQEDVKDISLAPSWSLPSLGASANRQQSDPLPLLMNNEALSATDRRHPLPSNSGIASFVTT</sequence>
<feature type="compositionally biased region" description="Basic and acidic residues" evidence="2">
    <location>
        <begin position="624"/>
        <end position="641"/>
    </location>
</feature>